<dbReference type="OrthoDB" id="192832at2759"/>
<feature type="chain" id="PRO_5034046997" description="GH16 domain-containing protein" evidence="1">
    <location>
        <begin position="20"/>
        <end position="347"/>
    </location>
</feature>
<dbReference type="InterPro" id="IPR050546">
    <property type="entry name" value="Glycosyl_Hydrlase_16"/>
</dbReference>
<evidence type="ECO:0000256" key="1">
    <source>
        <dbReference type="SAM" id="SignalP"/>
    </source>
</evidence>
<name>A0A8H5LMB7_9AGAR</name>
<keyword evidence="1" id="KW-0732">Signal</keyword>
<keyword evidence="4" id="KW-1185">Reference proteome</keyword>
<dbReference type="InterPro" id="IPR013320">
    <property type="entry name" value="ConA-like_dom_sf"/>
</dbReference>
<dbReference type="InterPro" id="IPR000757">
    <property type="entry name" value="Beta-glucanase-like"/>
</dbReference>
<dbReference type="GO" id="GO:0009251">
    <property type="term" value="P:glucan catabolic process"/>
    <property type="evidence" value="ECO:0007669"/>
    <property type="project" value="TreeGrafter"/>
</dbReference>
<evidence type="ECO:0000313" key="4">
    <source>
        <dbReference type="Proteomes" id="UP000559027"/>
    </source>
</evidence>
<dbReference type="PANTHER" id="PTHR10963:SF24">
    <property type="entry name" value="GLYCOSIDASE C21B10.07-RELATED"/>
    <property type="match status" value="1"/>
</dbReference>
<dbReference type="GO" id="GO:0004553">
    <property type="term" value="F:hydrolase activity, hydrolyzing O-glycosyl compounds"/>
    <property type="evidence" value="ECO:0007669"/>
    <property type="project" value="InterPro"/>
</dbReference>
<reference evidence="3 4" key="1">
    <citation type="journal article" date="2020" name="ISME J.">
        <title>Uncovering the hidden diversity of litter-decomposition mechanisms in mushroom-forming fungi.</title>
        <authorList>
            <person name="Floudas D."/>
            <person name="Bentzer J."/>
            <person name="Ahren D."/>
            <person name="Johansson T."/>
            <person name="Persson P."/>
            <person name="Tunlid A."/>
        </authorList>
    </citation>
    <scope>NUCLEOTIDE SEQUENCE [LARGE SCALE GENOMIC DNA]</scope>
    <source>
        <strain evidence="3 4">CBS 146.42</strain>
    </source>
</reference>
<dbReference type="Pfam" id="PF26113">
    <property type="entry name" value="GH16_XgeA"/>
    <property type="match status" value="1"/>
</dbReference>
<dbReference type="PANTHER" id="PTHR10963">
    <property type="entry name" value="GLYCOSYL HYDROLASE-RELATED"/>
    <property type="match status" value="1"/>
</dbReference>
<dbReference type="SUPFAM" id="SSF49899">
    <property type="entry name" value="Concanavalin A-like lectins/glucanases"/>
    <property type="match status" value="1"/>
</dbReference>
<dbReference type="PROSITE" id="PS51762">
    <property type="entry name" value="GH16_2"/>
    <property type="match status" value="1"/>
</dbReference>
<dbReference type="Gene3D" id="2.60.120.200">
    <property type="match status" value="1"/>
</dbReference>
<evidence type="ECO:0000313" key="3">
    <source>
        <dbReference type="EMBL" id="KAF5362364.1"/>
    </source>
</evidence>
<dbReference type="Proteomes" id="UP000559027">
    <property type="component" value="Unassembled WGS sequence"/>
</dbReference>
<organism evidence="3 4">
    <name type="scientific">Leucocoprinus leucothites</name>
    <dbReference type="NCBI Taxonomy" id="201217"/>
    <lineage>
        <taxon>Eukaryota</taxon>
        <taxon>Fungi</taxon>
        <taxon>Dikarya</taxon>
        <taxon>Basidiomycota</taxon>
        <taxon>Agaricomycotina</taxon>
        <taxon>Agaricomycetes</taxon>
        <taxon>Agaricomycetidae</taxon>
        <taxon>Agaricales</taxon>
        <taxon>Agaricineae</taxon>
        <taxon>Agaricaceae</taxon>
        <taxon>Leucocoprinus</taxon>
    </lineage>
</organism>
<accession>A0A8H5LMB7</accession>
<dbReference type="EMBL" id="JAACJO010000002">
    <property type="protein sequence ID" value="KAF5362364.1"/>
    <property type="molecule type" value="Genomic_DNA"/>
</dbReference>
<sequence length="347" mass="38088">MRLRTTTVVFCLLPITALAGKARDPFAFRVRHAKRSDNLNIQGNSSSTVDYSTNSTYHVQVHYEGESFFNDWNFESGSDPTHGLVNYQSRGQALAKKLAYVKDGVTVLTVDTGPTLPANGKRDSVRIATKQAWNAGLFIADFAYMPYGCSVWPAYWSVGPNWPNSGEIDILEGVHNQAHNQYTLHTGIPCDLPSDSKNIDAFGNLMWYKCQSQPTDNRGCGFSDPSDESYGAGFNTAGGGVLAHEYNSDHIKIWRFPRDKIPDDIKAQKPNPSSWPQPVAAWSSQYCDIDKAVTQQSLVLDITLCGDWAGPAFGQSGCPGTCQQAIADPSNLVAAKWGINYITVFQS</sequence>
<evidence type="ECO:0000259" key="2">
    <source>
        <dbReference type="PROSITE" id="PS51762"/>
    </source>
</evidence>
<feature type="signal peptide" evidence="1">
    <location>
        <begin position="1"/>
        <end position="19"/>
    </location>
</feature>
<feature type="domain" description="GH16" evidence="2">
    <location>
        <begin position="49"/>
        <end position="317"/>
    </location>
</feature>
<gene>
    <name evidence="3" type="ORF">D9756_002312</name>
</gene>
<proteinExistence type="predicted"/>
<comment type="caution">
    <text evidence="3">The sequence shown here is derived from an EMBL/GenBank/DDBJ whole genome shotgun (WGS) entry which is preliminary data.</text>
</comment>
<dbReference type="CDD" id="cd02181">
    <property type="entry name" value="GH16_fungal_Lam16A_glucanase"/>
    <property type="match status" value="1"/>
</dbReference>
<dbReference type="AlphaFoldDB" id="A0A8H5LMB7"/>
<protein>
    <recommendedName>
        <fullName evidence="2">GH16 domain-containing protein</fullName>
    </recommendedName>
</protein>